<evidence type="ECO:0000313" key="1">
    <source>
        <dbReference type="Proteomes" id="UP000887580"/>
    </source>
</evidence>
<sequence length="520" mass="56914">MTFYLGVVVAFVLILTSNLVSSDDDPYIPCQSWIAFLYDDSNALSNQDFKIQMNFISSVIEEINYPDRIFIQGGVTEVAAWNSHQTIPQMQAQINNIEQTAIPYTLAKQLANLVTDLPTAESRNWPIGALIFMPDTSDAALKNADRFIPQLTGVQITFVFLSYYDATKLTNFSTNFITWMDISSSHPQPHNWNTSYYNAYGCNKVVTQPPSSTTPTASMPVTQPSTLQSTSTIASSTQGTSTISSIGTTSASSTTPNTSTSTSTILSTPSSELSTTSTISSTSMPTSTSTSTSTLLTTSTSPSTVFPTTTSTNPSQPSIYPRTADIVFILDDSNCDANPDTQSQKNTISSLLSNYTFSDNGVRVSNPRSIGSAGYSYFFLTDLSAFTDTYLINCHQIRDTTFTIDKALRKSMSFAYKYTRTSAEALIFVVFTINNGTSMQFGDPGYALNAALEYRNKCMNPGNIEIIQINPGFGNVNPELGNYFFKYDDPDLFNKFTNAIISTQIYDKSGIQKNDCIDGI</sequence>
<accession>A0AC35G7Q1</accession>
<protein>
    <submittedName>
        <fullName evidence="2">VWFA domain-containing protein</fullName>
    </submittedName>
</protein>
<reference evidence="2" key="1">
    <citation type="submission" date="2022-11" db="UniProtKB">
        <authorList>
            <consortium name="WormBaseParasite"/>
        </authorList>
    </citation>
    <scope>IDENTIFICATION</scope>
</reference>
<evidence type="ECO:0000313" key="2">
    <source>
        <dbReference type="WBParaSite" id="PS1159_v2.g25.t1"/>
    </source>
</evidence>
<dbReference type="WBParaSite" id="PS1159_v2.g25.t1">
    <property type="protein sequence ID" value="PS1159_v2.g25.t1"/>
    <property type="gene ID" value="PS1159_v2.g25"/>
</dbReference>
<dbReference type="Proteomes" id="UP000887580">
    <property type="component" value="Unplaced"/>
</dbReference>
<organism evidence="1 2">
    <name type="scientific">Panagrolaimus sp. PS1159</name>
    <dbReference type="NCBI Taxonomy" id="55785"/>
    <lineage>
        <taxon>Eukaryota</taxon>
        <taxon>Metazoa</taxon>
        <taxon>Ecdysozoa</taxon>
        <taxon>Nematoda</taxon>
        <taxon>Chromadorea</taxon>
        <taxon>Rhabditida</taxon>
        <taxon>Tylenchina</taxon>
        <taxon>Panagrolaimomorpha</taxon>
        <taxon>Panagrolaimoidea</taxon>
        <taxon>Panagrolaimidae</taxon>
        <taxon>Panagrolaimus</taxon>
    </lineage>
</organism>
<proteinExistence type="predicted"/>
<name>A0AC35G7Q1_9BILA</name>